<dbReference type="InterPro" id="IPR011990">
    <property type="entry name" value="TPR-like_helical_dom_sf"/>
</dbReference>
<evidence type="ECO:0000313" key="1">
    <source>
        <dbReference type="EMBL" id="KAA0593699.1"/>
    </source>
</evidence>
<dbReference type="AlphaFoldDB" id="A0A5A9GKD3"/>
<dbReference type="EMBL" id="VTTN01000010">
    <property type="protein sequence ID" value="KAA0593699.1"/>
    <property type="molecule type" value="Genomic_DNA"/>
</dbReference>
<dbReference type="Pfam" id="PF14559">
    <property type="entry name" value="TPR_19"/>
    <property type="match status" value="1"/>
</dbReference>
<comment type="caution">
    <text evidence="1">The sequence shown here is derived from an EMBL/GenBank/DDBJ whole genome shotgun (WGS) entry which is preliminary data.</text>
</comment>
<gene>
    <name evidence="1" type="ORF">FZ942_22660</name>
</gene>
<dbReference type="Proteomes" id="UP000324927">
    <property type="component" value="Unassembled WGS sequence"/>
</dbReference>
<accession>A0A5A9GKD3</accession>
<keyword evidence="2" id="KW-1185">Reference proteome</keyword>
<protein>
    <submittedName>
        <fullName evidence="1">Tetratricopeptide repeat protein</fullName>
    </submittedName>
</protein>
<organism evidence="1 2">
    <name type="scientific">Azospirillum lipoferum</name>
    <dbReference type="NCBI Taxonomy" id="193"/>
    <lineage>
        <taxon>Bacteria</taxon>
        <taxon>Pseudomonadati</taxon>
        <taxon>Pseudomonadota</taxon>
        <taxon>Alphaproteobacteria</taxon>
        <taxon>Rhodospirillales</taxon>
        <taxon>Azospirillaceae</taxon>
        <taxon>Azospirillum</taxon>
    </lineage>
</organism>
<dbReference type="SUPFAM" id="SSF48452">
    <property type="entry name" value="TPR-like"/>
    <property type="match status" value="1"/>
</dbReference>
<evidence type="ECO:0000313" key="2">
    <source>
        <dbReference type="Proteomes" id="UP000324927"/>
    </source>
</evidence>
<dbReference type="Gene3D" id="1.25.40.10">
    <property type="entry name" value="Tetratricopeptide repeat domain"/>
    <property type="match status" value="1"/>
</dbReference>
<dbReference type="RefSeq" id="WP_149233365.1">
    <property type="nucleotide sequence ID" value="NZ_JALJXJ010000024.1"/>
</dbReference>
<dbReference type="OrthoDB" id="363271at2"/>
<reference evidence="1 2" key="1">
    <citation type="submission" date="2019-08" db="EMBL/GenBank/DDBJ databases">
        <authorList>
            <person name="Grouzdev D."/>
            <person name="Tikhonova E."/>
            <person name="Kravchenko I."/>
        </authorList>
    </citation>
    <scope>NUCLEOTIDE SEQUENCE [LARGE SCALE GENOMIC DNA]</scope>
    <source>
        <strain evidence="1 2">59b</strain>
    </source>
</reference>
<sequence>MISGVRLTGFFEIDTHQETLRKLSRQLDMFFGRNDVSIFLDEVMSVYSEKSSDHSSSIKKDEQIPPVILQISYSEDCEETGDFFVAGGRFDKAIEFYSKAEKESKRRPEVLKKLAHAEMARGNIVAAGFAFDEVLRVNPNDLSAEVGLVEVAIALNNRDEASQRLGRLKVALDQSGNTLAARLGSACHTMIQRMSEQTALSAGSSATDAPASGWDIRQAIGRLKEGEENGLRERAAMLIQLRTQSAMIESLKGLVGFLSERLRQAARPHR</sequence>
<name>A0A5A9GKD3_AZOLI</name>
<proteinExistence type="predicted"/>